<accession>A0ACC0J2R2</accession>
<comment type="caution">
    <text evidence="1">The sequence shown here is derived from an EMBL/GenBank/DDBJ whole genome shotgun (WGS) entry which is preliminary data.</text>
</comment>
<dbReference type="Proteomes" id="UP001060215">
    <property type="component" value="Chromosome 1"/>
</dbReference>
<organism evidence="1 2">
    <name type="scientific">Camellia lanceoleosa</name>
    <dbReference type="NCBI Taxonomy" id="1840588"/>
    <lineage>
        <taxon>Eukaryota</taxon>
        <taxon>Viridiplantae</taxon>
        <taxon>Streptophyta</taxon>
        <taxon>Embryophyta</taxon>
        <taxon>Tracheophyta</taxon>
        <taxon>Spermatophyta</taxon>
        <taxon>Magnoliopsida</taxon>
        <taxon>eudicotyledons</taxon>
        <taxon>Gunneridae</taxon>
        <taxon>Pentapetalae</taxon>
        <taxon>asterids</taxon>
        <taxon>Ericales</taxon>
        <taxon>Theaceae</taxon>
        <taxon>Camellia</taxon>
    </lineage>
</organism>
<keyword evidence="2" id="KW-1185">Reference proteome</keyword>
<evidence type="ECO:0000313" key="1">
    <source>
        <dbReference type="EMBL" id="KAI8031104.1"/>
    </source>
</evidence>
<sequence length="354" mass="39005">MNGPRLTSPSLNCCRKMTLACFGDDQCSKKNREIDSVLSQTEDCCELSSSSSGNDVISSREKSRSVTCTSHGSTSVIGRRREMEDAVTVELGFLCRDSREYDFFGVYDGHGGSRVAYSCRDRLHWLLVKEIEEEIDVETRSEEDWEKVMVACFGKMDEEVNDITANIGSTAVVAVVGEEEVVVANCGDSRAVLSRRGVAVSMSNDHKPDRPDELERIEGAGGRVIDWNGPRVLGVLSTSRSIGDHYLKPFVIPKPEIIVSKRTSADEFLILATDGLWDVVSNEVACLVVRRCLDGRIKRRLQVTLNESKFSEAVNQSRAAEAAAVLIELAMARGSKDNISVVVVDLNKTRKCTV</sequence>
<dbReference type="EMBL" id="CM045758">
    <property type="protein sequence ID" value="KAI8031104.1"/>
    <property type="molecule type" value="Genomic_DNA"/>
</dbReference>
<name>A0ACC0J2R2_9ERIC</name>
<evidence type="ECO:0000313" key="2">
    <source>
        <dbReference type="Proteomes" id="UP001060215"/>
    </source>
</evidence>
<protein>
    <submittedName>
        <fullName evidence="1">Uncharacterized protein</fullName>
    </submittedName>
</protein>
<proteinExistence type="predicted"/>
<reference evidence="1 2" key="1">
    <citation type="journal article" date="2022" name="Plant J.">
        <title>Chromosome-level genome of Camellia lanceoleosa provides a valuable resource for understanding genome evolution and self-incompatibility.</title>
        <authorList>
            <person name="Gong W."/>
            <person name="Xiao S."/>
            <person name="Wang L."/>
            <person name="Liao Z."/>
            <person name="Chang Y."/>
            <person name="Mo W."/>
            <person name="Hu G."/>
            <person name="Li W."/>
            <person name="Zhao G."/>
            <person name="Zhu H."/>
            <person name="Hu X."/>
            <person name="Ji K."/>
            <person name="Xiang X."/>
            <person name="Song Q."/>
            <person name="Yuan D."/>
            <person name="Jin S."/>
            <person name="Zhang L."/>
        </authorList>
    </citation>
    <scope>NUCLEOTIDE SEQUENCE [LARGE SCALE GENOMIC DNA]</scope>
    <source>
        <strain evidence="1">SQ_2022a</strain>
    </source>
</reference>
<gene>
    <name evidence="1" type="ORF">LOK49_LG01G01653</name>
</gene>